<proteinExistence type="predicted"/>
<dbReference type="Proteomes" id="UP000198507">
    <property type="component" value="Unassembled WGS sequence"/>
</dbReference>
<evidence type="ECO:0000256" key="1">
    <source>
        <dbReference type="SAM" id="MobiDB-lite"/>
    </source>
</evidence>
<keyword evidence="3" id="KW-1185">Reference proteome</keyword>
<reference evidence="3" key="1">
    <citation type="submission" date="2016-10" db="EMBL/GenBank/DDBJ databases">
        <authorList>
            <person name="Varghese N."/>
            <person name="Submissions S."/>
        </authorList>
    </citation>
    <scope>NUCLEOTIDE SEQUENCE [LARGE SCALE GENOMIC DNA]</scope>
    <source>
        <strain evidence="3">DSM 44209</strain>
    </source>
</reference>
<evidence type="ECO:0000313" key="3">
    <source>
        <dbReference type="Proteomes" id="UP000198507"/>
    </source>
</evidence>
<name>A0A1H9Z056_9ACTN</name>
<protein>
    <submittedName>
        <fullName evidence="2">Putative baseplate assembly protein</fullName>
    </submittedName>
</protein>
<organism evidence="2 3">
    <name type="scientific">Geodermatophilus poikilotrophus</name>
    <dbReference type="NCBI Taxonomy" id="1333667"/>
    <lineage>
        <taxon>Bacteria</taxon>
        <taxon>Bacillati</taxon>
        <taxon>Actinomycetota</taxon>
        <taxon>Actinomycetes</taxon>
        <taxon>Geodermatophilales</taxon>
        <taxon>Geodermatophilaceae</taxon>
        <taxon>Geodermatophilus</taxon>
    </lineage>
</organism>
<sequence>MSDLPVRCRTDRRRPRVRASGRTNGIDYVEVEEREGRVELHLSLLRSLPPDDADTALFAAENIEITGGPADADVEVGEPDFRRAPDPARDDVAVVEVAGLGPRSRYTLRLVDTPTRPLADIDPRYRTADFTLAAGRPTDVDCLPAECGTPPSSPPDLDHLAKDYASFRRLLLDRLAVTLPGWDERHAADLYLTLVEVLAYEADRLSYAQDAVATEAYLDTARLRTSVRRHARLVDHVLHEGCNARAWVCLEVQGDPVVDADALSFTTRPAGIPTDSATITPEDLLRAPRHSYEVFEPCLPTGRARITAHDVTDPWLVAGRITTGGDPALDHVRGTLSEDERRLLGQDDHEDEQLPALATVIGRRLDALLQDVGLVHRAPGGVDRAISRHGTLNALTGGRLATNNRDELARLFPEGLVSPTQLRLHQGHNEIPLYTWGYTECCLPAGATSATLQDTRDPESGTRGLRHLRPGDVLVLEEVLGPRSGVAADARPTQRHAVRLTAVQPGVDELRGVPVVAVSWDRADALPFPLVLSVIGPPPECALIEDVTVARGNVVLVDHGETVRGPGEVRLLDRGRTVVAVPFVPPHEVVPAGEVELCCTGDGAPAERPSRDPDYEPVLPRSPLVFREPLQPDASARAALEQDPRRAVPALAVFGPVTGPHPAPDVVERLGAVAGTRPTGVRYRRWAPRRDLLSSGPDDRHVVAEVDDDGVAHLRFGVETGARPTPGTRMLVAFRTGGGSAGNVGDGAIRHVVPHGGLSGGRVLAVSNPLPASGGTDPEPLDQVRLLAPHAFRAHLERAVVAEDYAAIVQRDFPQVQRAVATVGVTEGRTEVVVRVDPLGTSADEPDLLRLIEQHLGRYRRIGHTVRVQQSTYRSIELVVVVRALPGHQPGAVRTAVQDRLGNRMLPDGTRGLFHPDAFTFGQPVPISVVLGAVHRVPGVATAAVTRLRFQGVGQDLPDGDVLQVGPDEVVQLDNDPDHPDHGSLTVRLQPTYRAIDLVVEISVLPGHQPDAVRAAVQERLGNRTLPDGTRGFFHPDAFTFGQPVPISAVLEAVESVPGVAAAKVTRLRFRGTAQELPSGDVLRVARDQVVRLDDDPDRPEHGTLTVRLEGES</sequence>
<accession>A0A1H9Z056</accession>
<evidence type="ECO:0000313" key="2">
    <source>
        <dbReference type="EMBL" id="SES74841.1"/>
    </source>
</evidence>
<dbReference type="EMBL" id="FOIE01000001">
    <property type="protein sequence ID" value="SES74841.1"/>
    <property type="molecule type" value="Genomic_DNA"/>
</dbReference>
<dbReference type="OrthoDB" id="9027184at2"/>
<gene>
    <name evidence="2" type="ORF">SAMN04488546_0362</name>
</gene>
<dbReference type="RefSeq" id="WP_091438182.1">
    <property type="nucleotide sequence ID" value="NZ_FOIE01000001.1"/>
</dbReference>
<dbReference type="AlphaFoldDB" id="A0A1H9Z056"/>
<feature type="region of interest" description="Disordered" evidence="1">
    <location>
        <begin position="1094"/>
        <end position="1113"/>
    </location>
</feature>